<protein>
    <recommendedName>
        <fullName evidence="6">Copper transport protein</fullName>
    </recommendedName>
</protein>
<keyword evidence="6" id="KW-0813">Transport</keyword>
<keyword evidence="5 6" id="KW-0472">Membrane</keyword>
<keyword evidence="6" id="KW-0186">Copper</keyword>
<comment type="similarity">
    <text evidence="2 6">Belongs to the copper transporter (Ctr) (TC 1.A.56) family. SLC31A subfamily.</text>
</comment>
<comment type="subcellular location">
    <subcellularLocation>
        <location evidence="1 6">Membrane</location>
        <topology evidence="1 6">Multi-pass membrane protein</topology>
    </subcellularLocation>
</comment>
<gene>
    <name evidence="7" type="ORF">J8A68_002813</name>
</gene>
<name>A0A8J5UZY0_9ASCO</name>
<evidence type="ECO:0000256" key="2">
    <source>
        <dbReference type="ARBA" id="ARBA00006921"/>
    </source>
</evidence>
<dbReference type="PANTHER" id="PTHR12483">
    <property type="entry name" value="SOLUTE CARRIER FAMILY 31 COPPER TRANSPORTERS"/>
    <property type="match status" value="1"/>
</dbReference>
<dbReference type="OrthoDB" id="161814at2759"/>
<proteinExistence type="inferred from homology"/>
<evidence type="ECO:0000313" key="7">
    <source>
        <dbReference type="EMBL" id="KAG7663664.1"/>
    </source>
</evidence>
<evidence type="ECO:0000256" key="3">
    <source>
        <dbReference type="ARBA" id="ARBA00022692"/>
    </source>
</evidence>
<dbReference type="RefSeq" id="XP_049263896.1">
    <property type="nucleotide sequence ID" value="XM_049406602.1"/>
</dbReference>
<keyword evidence="4 6" id="KW-1133">Transmembrane helix</keyword>
<dbReference type="GO" id="GO:0016020">
    <property type="term" value="C:membrane"/>
    <property type="evidence" value="ECO:0007669"/>
    <property type="project" value="UniProtKB-SubCell"/>
</dbReference>
<organism evidence="7 8">
    <name type="scientific">[Candida] subhashii</name>
    <dbReference type="NCBI Taxonomy" id="561895"/>
    <lineage>
        <taxon>Eukaryota</taxon>
        <taxon>Fungi</taxon>
        <taxon>Dikarya</taxon>
        <taxon>Ascomycota</taxon>
        <taxon>Saccharomycotina</taxon>
        <taxon>Pichiomycetes</taxon>
        <taxon>Debaryomycetaceae</taxon>
        <taxon>Spathaspora</taxon>
    </lineage>
</organism>
<evidence type="ECO:0000256" key="5">
    <source>
        <dbReference type="ARBA" id="ARBA00023136"/>
    </source>
</evidence>
<dbReference type="GeneID" id="73469614"/>
<comment type="caution">
    <text evidence="7">The sequence shown here is derived from an EMBL/GenBank/DDBJ whole genome shotgun (WGS) entry which is preliminary data.</text>
</comment>
<keyword evidence="6" id="KW-0406">Ion transport</keyword>
<accession>A0A8J5UZY0</accession>
<dbReference type="PANTHER" id="PTHR12483:SF73">
    <property type="entry name" value="COPPER TRANSPORT PROTEIN CTR3"/>
    <property type="match status" value="1"/>
</dbReference>
<evidence type="ECO:0000256" key="6">
    <source>
        <dbReference type="RuleBase" id="RU367022"/>
    </source>
</evidence>
<evidence type="ECO:0000256" key="4">
    <source>
        <dbReference type="ARBA" id="ARBA00022989"/>
    </source>
</evidence>
<dbReference type="AlphaFoldDB" id="A0A8J5UZY0"/>
<keyword evidence="6" id="KW-0187">Copper transport</keyword>
<dbReference type="EMBL" id="JAGSYN010000124">
    <property type="protein sequence ID" value="KAG7663664.1"/>
    <property type="molecule type" value="Genomic_DNA"/>
</dbReference>
<evidence type="ECO:0000256" key="1">
    <source>
        <dbReference type="ARBA" id="ARBA00004141"/>
    </source>
</evidence>
<feature type="transmembrane region" description="Helical" evidence="6">
    <location>
        <begin position="15"/>
        <end position="33"/>
    </location>
</feature>
<evidence type="ECO:0000313" key="8">
    <source>
        <dbReference type="Proteomes" id="UP000694255"/>
    </source>
</evidence>
<dbReference type="GO" id="GO:0005375">
    <property type="term" value="F:copper ion transmembrane transporter activity"/>
    <property type="evidence" value="ECO:0007669"/>
    <property type="project" value="UniProtKB-UniRule"/>
</dbReference>
<dbReference type="Pfam" id="PF04145">
    <property type="entry name" value="Ctr"/>
    <property type="match status" value="1"/>
</dbReference>
<reference evidence="7 8" key="1">
    <citation type="journal article" date="2021" name="DNA Res.">
        <title>Genome analysis of Candida subhashii reveals its hybrid nature and dual mitochondrial genome conformations.</title>
        <authorList>
            <person name="Mixao V."/>
            <person name="Hegedusova E."/>
            <person name="Saus E."/>
            <person name="Pryszcz L.P."/>
            <person name="Cillingova A."/>
            <person name="Nosek J."/>
            <person name="Gabaldon T."/>
        </authorList>
    </citation>
    <scope>NUCLEOTIDE SEQUENCE [LARGE SCALE GENOMIC DNA]</scope>
    <source>
        <strain evidence="7 8">CBS 10753</strain>
    </source>
</reference>
<keyword evidence="8" id="KW-1185">Reference proteome</keyword>
<keyword evidence="3 6" id="KW-0812">Transmembrane</keyword>
<sequence length="169" mass="19105">MDMGTRSWHVHTKGQFAGTCIGIFLIVVAAQWLHRVSYEYDYAIVQRARLSTKDDCCPCPEDSESVGKGSDTPQHSALQTAPNPYTHALSHSWLWRSLPGIRPTPSEHIIRTALFAIQWGLAYLIMLFFMYYNGYVIFSCILGAFFGKLIFSYTETMSGQEHCVTKCGH</sequence>
<dbReference type="InterPro" id="IPR007274">
    <property type="entry name" value="Cop_transporter"/>
</dbReference>
<dbReference type="Proteomes" id="UP000694255">
    <property type="component" value="Unassembled WGS sequence"/>
</dbReference>